<evidence type="ECO:0000256" key="10">
    <source>
        <dbReference type="SAM" id="MobiDB-lite"/>
    </source>
</evidence>
<dbReference type="Gramene" id="EFJ07114">
    <property type="protein sequence ID" value="EFJ07114"/>
    <property type="gene ID" value="SELMODRAFT_448587"/>
</dbReference>
<evidence type="ECO:0000256" key="9">
    <source>
        <dbReference type="PROSITE-ProRule" id="PRU00175"/>
    </source>
</evidence>
<organism evidence="14">
    <name type="scientific">Selaginella moellendorffii</name>
    <name type="common">Spikemoss</name>
    <dbReference type="NCBI Taxonomy" id="88036"/>
    <lineage>
        <taxon>Eukaryota</taxon>
        <taxon>Viridiplantae</taxon>
        <taxon>Streptophyta</taxon>
        <taxon>Embryophyta</taxon>
        <taxon>Tracheophyta</taxon>
        <taxon>Lycopodiopsida</taxon>
        <taxon>Selaginellales</taxon>
        <taxon>Selaginellaceae</taxon>
        <taxon>Selaginella</taxon>
    </lineage>
</organism>
<feature type="compositionally biased region" description="Pro residues" evidence="10">
    <location>
        <begin position="23"/>
        <end position="32"/>
    </location>
</feature>
<feature type="region of interest" description="Disordered" evidence="10">
    <location>
        <begin position="220"/>
        <end position="249"/>
    </location>
</feature>
<evidence type="ECO:0000313" key="13">
    <source>
        <dbReference type="EMBL" id="EFJ07114.1"/>
    </source>
</evidence>
<dbReference type="Pfam" id="PF13639">
    <property type="entry name" value="zf-RING_2"/>
    <property type="match status" value="1"/>
</dbReference>
<reference evidence="13 14" key="1">
    <citation type="journal article" date="2011" name="Science">
        <title>The Selaginella genome identifies genetic changes associated with the evolution of vascular plants.</title>
        <authorList>
            <person name="Banks J.A."/>
            <person name="Nishiyama T."/>
            <person name="Hasebe M."/>
            <person name="Bowman J.L."/>
            <person name="Gribskov M."/>
            <person name="dePamphilis C."/>
            <person name="Albert V.A."/>
            <person name="Aono N."/>
            <person name="Aoyama T."/>
            <person name="Ambrose B.A."/>
            <person name="Ashton N.W."/>
            <person name="Axtell M.J."/>
            <person name="Barker E."/>
            <person name="Barker M.S."/>
            <person name="Bennetzen J.L."/>
            <person name="Bonawitz N.D."/>
            <person name="Chapple C."/>
            <person name="Cheng C."/>
            <person name="Correa L.G."/>
            <person name="Dacre M."/>
            <person name="DeBarry J."/>
            <person name="Dreyer I."/>
            <person name="Elias M."/>
            <person name="Engstrom E.M."/>
            <person name="Estelle M."/>
            <person name="Feng L."/>
            <person name="Finet C."/>
            <person name="Floyd S.K."/>
            <person name="Frommer W.B."/>
            <person name="Fujita T."/>
            <person name="Gramzow L."/>
            <person name="Gutensohn M."/>
            <person name="Harholt J."/>
            <person name="Hattori M."/>
            <person name="Heyl A."/>
            <person name="Hirai T."/>
            <person name="Hiwatashi Y."/>
            <person name="Ishikawa M."/>
            <person name="Iwata M."/>
            <person name="Karol K.G."/>
            <person name="Koehler B."/>
            <person name="Kolukisaoglu U."/>
            <person name="Kubo M."/>
            <person name="Kurata T."/>
            <person name="Lalonde S."/>
            <person name="Li K."/>
            <person name="Li Y."/>
            <person name="Litt A."/>
            <person name="Lyons E."/>
            <person name="Manning G."/>
            <person name="Maruyama T."/>
            <person name="Michael T.P."/>
            <person name="Mikami K."/>
            <person name="Miyazaki S."/>
            <person name="Morinaga S."/>
            <person name="Murata T."/>
            <person name="Mueller-Roeber B."/>
            <person name="Nelson D.R."/>
            <person name="Obara M."/>
            <person name="Oguri Y."/>
            <person name="Olmstead R.G."/>
            <person name="Onodera N."/>
            <person name="Petersen B.L."/>
            <person name="Pils B."/>
            <person name="Prigge M."/>
            <person name="Rensing S.A."/>
            <person name="Riano-Pachon D.M."/>
            <person name="Roberts A.W."/>
            <person name="Sato Y."/>
            <person name="Scheller H.V."/>
            <person name="Schulz B."/>
            <person name="Schulz C."/>
            <person name="Shakirov E.V."/>
            <person name="Shibagaki N."/>
            <person name="Shinohara N."/>
            <person name="Shippen D.E."/>
            <person name="Soerensen I."/>
            <person name="Sotooka R."/>
            <person name="Sugimoto N."/>
            <person name="Sugita M."/>
            <person name="Sumikawa N."/>
            <person name="Tanurdzic M."/>
            <person name="Theissen G."/>
            <person name="Ulvskov P."/>
            <person name="Wakazuki S."/>
            <person name="Weng J.K."/>
            <person name="Willats W.W."/>
            <person name="Wipf D."/>
            <person name="Wolf P.G."/>
            <person name="Yang L."/>
            <person name="Zimmer A.D."/>
            <person name="Zhu Q."/>
            <person name="Mitros T."/>
            <person name="Hellsten U."/>
            <person name="Loque D."/>
            <person name="Otillar R."/>
            <person name="Salamov A."/>
            <person name="Schmutz J."/>
            <person name="Shapiro H."/>
            <person name="Lindquist E."/>
            <person name="Lucas S."/>
            <person name="Rokhsar D."/>
            <person name="Grigoriev I.V."/>
        </authorList>
    </citation>
    <scope>NUCLEOTIDE SEQUENCE [LARGE SCALE GENOMIC DNA]</scope>
</reference>
<evidence type="ECO:0000256" key="7">
    <source>
        <dbReference type="ARBA" id="ARBA00023136"/>
    </source>
</evidence>
<evidence type="ECO:0000256" key="2">
    <source>
        <dbReference type="ARBA" id="ARBA00022679"/>
    </source>
</evidence>
<protein>
    <recommendedName>
        <fullName evidence="12">RING-type domain-containing protein</fullName>
    </recommendedName>
</protein>
<dbReference type="SMART" id="SM00184">
    <property type="entry name" value="RING"/>
    <property type="match status" value="1"/>
</dbReference>
<keyword evidence="2" id="KW-0808">Transferase</keyword>
<dbReference type="CDD" id="cd16461">
    <property type="entry name" value="RING-H2_EL5-like"/>
    <property type="match status" value="1"/>
</dbReference>
<keyword evidence="9" id="KW-0863">Zinc-finger</keyword>
<gene>
    <name evidence="13" type="ORF">SELMODRAFT_448587</name>
</gene>
<keyword evidence="5" id="KW-0862">Zinc</keyword>
<name>D8T8C1_SELML</name>
<evidence type="ECO:0000256" key="5">
    <source>
        <dbReference type="ARBA" id="ARBA00022833"/>
    </source>
</evidence>
<dbReference type="GO" id="GO:0061630">
    <property type="term" value="F:ubiquitin protein ligase activity"/>
    <property type="evidence" value="ECO:0000318"/>
    <property type="project" value="GO_Central"/>
</dbReference>
<dbReference type="PANTHER" id="PTHR46905:SF7">
    <property type="entry name" value="RING-H2 FINGER PROTEIN ATL78"/>
    <property type="match status" value="1"/>
</dbReference>
<dbReference type="InterPro" id="IPR001841">
    <property type="entry name" value="Znf_RING"/>
</dbReference>
<accession>D8T8C1</accession>
<dbReference type="GO" id="GO:0008270">
    <property type="term" value="F:zinc ion binding"/>
    <property type="evidence" value="ECO:0007669"/>
    <property type="project" value="UniProtKB-KW"/>
</dbReference>
<dbReference type="EMBL" id="GL377689">
    <property type="protein sequence ID" value="EFJ07114.1"/>
    <property type="molecule type" value="Genomic_DNA"/>
</dbReference>
<keyword evidence="6 11" id="KW-1133">Transmembrane helix</keyword>
<dbReference type="GO" id="GO:0016567">
    <property type="term" value="P:protein ubiquitination"/>
    <property type="evidence" value="ECO:0007669"/>
    <property type="project" value="UniProtKB-UniPathway"/>
</dbReference>
<keyword evidence="4" id="KW-0479">Metal-binding</keyword>
<dbReference type="AlphaFoldDB" id="D8T8C1"/>
<dbReference type="InterPro" id="IPR013083">
    <property type="entry name" value="Znf_RING/FYVE/PHD"/>
</dbReference>
<evidence type="ECO:0000256" key="4">
    <source>
        <dbReference type="ARBA" id="ARBA00022723"/>
    </source>
</evidence>
<dbReference type="InterPro" id="IPR044602">
    <property type="entry name" value="ATL10/ATL72-79-like"/>
</dbReference>
<feature type="transmembrane region" description="Helical" evidence="11">
    <location>
        <begin position="57"/>
        <end position="80"/>
    </location>
</feature>
<dbReference type="KEGG" id="smo:SELMODRAFT_448587"/>
<dbReference type="OrthoDB" id="8062037at2759"/>
<feature type="domain" description="RING-type" evidence="12">
    <location>
        <begin position="171"/>
        <end position="213"/>
    </location>
</feature>
<comment type="subcellular location">
    <subcellularLocation>
        <location evidence="1">Membrane</location>
        <topology evidence="1">Single-pass membrane protein</topology>
    </subcellularLocation>
</comment>
<evidence type="ECO:0000259" key="12">
    <source>
        <dbReference type="PROSITE" id="PS50089"/>
    </source>
</evidence>
<evidence type="ECO:0000256" key="1">
    <source>
        <dbReference type="ARBA" id="ARBA00004167"/>
    </source>
</evidence>
<dbReference type="Gene3D" id="3.30.40.10">
    <property type="entry name" value="Zinc/RING finger domain, C3HC4 (zinc finger)"/>
    <property type="match status" value="1"/>
</dbReference>
<evidence type="ECO:0000313" key="14">
    <source>
        <dbReference type="Proteomes" id="UP000001514"/>
    </source>
</evidence>
<evidence type="ECO:0000256" key="8">
    <source>
        <dbReference type="ARBA" id="ARBA00024209"/>
    </source>
</evidence>
<proteinExistence type="inferred from homology"/>
<sequence length="249" mass="28329">MALKKKPGPLPPRDVHDHDRLFPPLPGRPQPQQPQHRPQQPQPQPWRPRGGETVYKTAVFLGSMIVVAILLVILICMARWDSIVRLVPAFSSTDLRRWMRRRRSRRNSDFPREPRDLDLEASSEDFTMSNSLSKKNRSSNRRAVEALPVVNYSAANLKDNLELGCLVGTECTICLCEFTDGDRVRILPDCYHGFHVECVDVWLIAHASCPSCRRSLHAPSRLEDQQQQQQQQEHQSLSSSSSSSQTTSI</sequence>
<feature type="region of interest" description="Disordered" evidence="10">
    <location>
        <begin position="1"/>
        <end position="50"/>
    </location>
</feature>
<dbReference type="OMA" id="MWESVSH"/>
<dbReference type="GO" id="GO:0016020">
    <property type="term" value="C:membrane"/>
    <property type="evidence" value="ECO:0007669"/>
    <property type="project" value="UniProtKB-SubCell"/>
</dbReference>
<dbReference type="InParanoid" id="D8T8C1"/>
<dbReference type="HOGENOM" id="CLU_1117304_0_0_1"/>
<dbReference type="eggNOG" id="KOG0800">
    <property type="taxonomic scope" value="Eukaryota"/>
</dbReference>
<keyword evidence="7 11" id="KW-0472">Membrane</keyword>
<comment type="similarity">
    <text evidence="8">Belongs to the RING-type zinc finger family. ATL subfamily.</text>
</comment>
<dbReference type="UniPathway" id="UPA00143"/>
<feature type="compositionally biased region" description="Low complexity" evidence="10">
    <location>
        <begin position="225"/>
        <end position="249"/>
    </location>
</feature>
<dbReference type="Proteomes" id="UP000001514">
    <property type="component" value="Unassembled WGS sequence"/>
</dbReference>
<keyword evidence="14" id="KW-1185">Reference proteome</keyword>
<dbReference type="SUPFAM" id="SSF57850">
    <property type="entry name" value="RING/U-box"/>
    <property type="match status" value="1"/>
</dbReference>
<keyword evidence="3 11" id="KW-0812">Transmembrane</keyword>
<evidence type="ECO:0000256" key="3">
    <source>
        <dbReference type="ARBA" id="ARBA00022692"/>
    </source>
</evidence>
<dbReference type="PANTHER" id="PTHR46905">
    <property type="entry name" value="RING-H2 FINGER PROTEIN ATL78"/>
    <property type="match status" value="1"/>
</dbReference>
<evidence type="ECO:0000256" key="6">
    <source>
        <dbReference type="ARBA" id="ARBA00022989"/>
    </source>
</evidence>
<evidence type="ECO:0000256" key="11">
    <source>
        <dbReference type="SAM" id="Phobius"/>
    </source>
</evidence>
<dbReference type="PROSITE" id="PS50089">
    <property type="entry name" value="ZF_RING_2"/>
    <property type="match status" value="1"/>
</dbReference>